<keyword evidence="9" id="KW-0378">Hydrolase</keyword>
<dbReference type="Gene3D" id="2.60.120.380">
    <property type="match status" value="1"/>
</dbReference>
<evidence type="ECO:0000256" key="10">
    <source>
        <dbReference type="ARBA" id="ARBA00022833"/>
    </source>
</evidence>
<dbReference type="EC" id="3.4.24.3" evidence="4"/>
<evidence type="ECO:0000256" key="12">
    <source>
        <dbReference type="ARBA" id="ARBA00023145"/>
    </source>
</evidence>
<accession>A0A6L6QK76</accession>
<evidence type="ECO:0000256" key="6">
    <source>
        <dbReference type="ARBA" id="ARBA00022670"/>
    </source>
</evidence>
<evidence type="ECO:0000256" key="2">
    <source>
        <dbReference type="ARBA" id="ARBA00001947"/>
    </source>
</evidence>
<evidence type="ECO:0000256" key="7">
    <source>
        <dbReference type="ARBA" id="ARBA00022723"/>
    </source>
</evidence>
<dbReference type="InterPro" id="IPR013661">
    <property type="entry name" value="Peptidase_M9_N_dom"/>
</dbReference>
<evidence type="ECO:0000256" key="9">
    <source>
        <dbReference type="ARBA" id="ARBA00022801"/>
    </source>
</evidence>
<evidence type="ECO:0000313" key="18">
    <source>
        <dbReference type="EMBL" id="MTW12464.1"/>
    </source>
</evidence>
<evidence type="ECO:0000256" key="3">
    <source>
        <dbReference type="ARBA" id="ARBA00004613"/>
    </source>
</evidence>
<name>A0A6L6QK76_9BURK</name>
<sequence>MKLHPIGMAGLLAAMLASAAAQAASKHDGDGHEQKLKQAPAPHQRQTLPPSVEQSKYDLAPTRKPRNDLMPRNMKASVAPTLATTQCKDMTVLAGYSGAALADYVANLPDYECTYPLFSADTSLATGIYSSANVSAVASRLASEAASYNGTNMKLVNLVLYLRAGYYQASNGTIPALTESVRAPLRATLHSAVQGSSLYANNTVASTTAAETWRLITNMHDEVQYLPDVKMTVARFTNTGTMPTAADALKQDSAGGGMTGALNVLFRAHTMPDVGTTLSNDISYANTLYAFITANKPALLNTNASYQLTDTSNETFRFMQYAGLKPQVKPMVQNTLNTSTMLGADGDMWLAAAQAVKYYDNANCGQYGTCNFEQQLANAVLKTTYSCSPTLRLRAQDVTSDQVQQICSSLATETTYAHAMLQTNNTPVAHDNNTSLELVVFDDYTNYSKYAGIIYGIDTNNGGMYLEGDPSQAGNQARFIAHEASWLRPTFKVWNLEHEFVHYIDGRFDMYGDFGMATSVPTVWWIEGIAEYLSLKNNNQTAIDMARTRKYRLSDIFGNTYSMADYQDRAYRWGYMATRFMVERHRADVDQALANFRVGDYSRYNSFMQGIGTRYDSEFAAWADAATTAGDPPMPDSVSNLPTCSGQASPTYLGQNCAIRNLSSSTRTYLHLIVPAGAKNVKIMSAGGTGDMNMYVALNRYPTTTSYDYASANAGNAENISIPSPVANQWYYIVLEAKQPFSGVTVGVTYE</sequence>
<evidence type="ECO:0000256" key="13">
    <source>
        <dbReference type="PIRSR" id="PIRSR602169-1"/>
    </source>
</evidence>
<feature type="active site" evidence="13">
    <location>
        <position position="499"/>
    </location>
</feature>
<dbReference type="AlphaFoldDB" id="A0A6L6QK76"/>
<feature type="signal peptide" evidence="15">
    <location>
        <begin position="1"/>
        <end position="23"/>
    </location>
</feature>
<gene>
    <name evidence="18" type="ORF">GM658_17790</name>
</gene>
<evidence type="ECO:0000256" key="5">
    <source>
        <dbReference type="ARBA" id="ARBA00022525"/>
    </source>
</evidence>
<comment type="cofactor">
    <cofactor evidence="2">
        <name>Zn(2+)</name>
        <dbReference type="ChEBI" id="CHEBI:29105"/>
    </cofactor>
</comment>
<dbReference type="OrthoDB" id="9802683at2"/>
<dbReference type="EMBL" id="WNKX01000014">
    <property type="protein sequence ID" value="MTW12464.1"/>
    <property type="molecule type" value="Genomic_DNA"/>
</dbReference>
<dbReference type="PANTHER" id="PTHR13062">
    <property type="entry name" value="COLLAGENASE"/>
    <property type="match status" value="1"/>
</dbReference>
<dbReference type="PRINTS" id="PR00931">
    <property type="entry name" value="MICOLLPTASE"/>
</dbReference>
<keyword evidence="11" id="KW-0482">Metalloprotease</keyword>
<dbReference type="GO" id="GO:0008270">
    <property type="term" value="F:zinc ion binding"/>
    <property type="evidence" value="ECO:0007669"/>
    <property type="project" value="InterPro"/>
</dbReference>
<feature type="compositionally biased region" description="Basic and acidic residues" evidence="14">
    <location>
        <begin position="25"/>
        <end position="36"/>
    </location>
</feature>
<dbReference type="GO" id="GO:0005576">
    <property type="term" value="C:extracellular region"/>
    <property type="evidence" value="ECO:0007669"/>
    <property type="project" value="UniProtKB-SubCell"/>
</dbReference>
<dbReference type="Gene3D" id="1.10.390.20">
    <property type="match status" value="1"/>
</dbReference>
<evidence type="ECO:0000259" key="16">
    <source>
        <dbReference type="Pfam" id="PF04151"/>
    </source>
</evidence>
<dbReference type="GO" id="GO:0004222">
    <property type="term" value="F:metalloendopeptidase activity"/>
    <property type="evidence" value="ECO:0007669"/>
    <property type="project" value="UniProtKB-EC"/>
</dbReference>
<dbReference type="Proteomes" id="UP000472320">
    <property type="component" value="Unassembled WGS sequence"/>
</dbReference>
<evidence type="ECO:0000313" key="19">
    <source>
        <dbReference type="Proteomes" id="UP000472320"/>
    </source>
</evidence>
<comment type="caution">
    <text evidence="18">The sequence shown here is derived from an EMBL/GenBank/DDBJ whole genome shotgun (WGS) entry which is preliminary data.</text>
</comment>
<evidence type="ECO:0000259" key="17">
    <source>
        <dbReference type="Pfam" id="PF08453"/>
    </source>
</evidence>
<keyword evidence="8 15" id="KW-0732">Signal</keyword>
<protein>
    <recommendedName>
        <fullName evidence="4">microbial collagenase</fullName>
        <ecNumber evidence="4">3.4.24.3</ecNumber>
    </recommendedName>
</protein>
<evidence type="ECO:0000256" key="14">
    <source>
        <dbReference type="SAM" id="MobiDB-lite"/>
    </source>
</evidence>
<feature type="compositionally biased region" description="Polar residues" evidence="14">
    <location>
        <begin position="44"/>
        <end position="54"/>
    </location>
</feature>
<evidence type="ECO:0000256" key="15">
    <source>
        <dbReference type="SAM" id="SignalP"/>
    </source>
</evidence>
<keyword evidence="5" id="KW-0964">Secreted</keyword>
<reference evidence="18 19" key="1">
    <citation type="submission" date="2019-11" db="EMBL/GenBank/DDBJ databases">
        <title>Type strains purchased from KCTC, JCM and DSMZ.</title>
        <authorList>
            <person name="Lu H."/>
        </authorList>
    </citation>
    <scope>NUCLEOTIDE SEQUENCE [LARGE SCALE GENOMIC DNA]</scope>
    <source>
        <strain evidence="18 19">JCM 31587</strain>
    </source>
</reference>
<dbReference type="Gene3D" id="3.40.30.160">
    <property type="entry name" value="Collagenase ColT, N-terminal domain"/>
    <property type="match status" value="1"/>
</dbReference>
<evidence type="ECO:0000256" key="11">
    <source>
        <dbReference type="ARBA" id="ARBA00023049"/>
    </source>
</evidence>
<evidence type="ECO:0000256" key="8">
    <source>
        <dbReference type="ARBA" id="ARBA00022729"/>
    </source>
</evidence>
<dbReference type="Pfam" id="PF01752">
    <property type="entry name" value="Peptidase_M9"/>
    <property type="match status" value="1"/>
</dbReference>
<feature type="domain" description="Peptidase M9 collagenase N-terminal" evidence="17">
    <location>
        <begin position="90"/>
        <end position="239"/>
    </location>
</feature>
<keyword evidence="10" id="KW-0862">Zinc</keyword>
<keyword evidence="19" id="KW-1185">Reference proteome</keyword>
<feature type="chain" id="PRO_5026671845" description="microbial collagenase" evidence="15">
    <location>
        <begin position="24"/>
        <end position="751"/>
    </location>
</feature>
<feature type="region of interest" description="Disordered" evidence="14">
    <location>
        <begin position="23"/>
        <end position="71"/>
    </location>
</feature>
<dbReference type="RefSeq" id="WP_155455400.1">
    <property type="nucleotide sequence ID" value="NZ_WNKX01000014.1"/>
</dbReference>
<dbReference type="Pfam" id="PF08453">
    <property type="entry name" value="Peptidase_M9_N"/>
    <property type="match status" value="1"/>
</dbReference>
<evidence type="ECO:0000256" key="4">
    <source>
        <dbReference type="ARBA" id="ARBA00012653"/>
    </source>
</evidence>
<proteinExistence type="predicted"/>
<feature type="domain" description="Peptidase C-terminal archaeal/bacterial" evidence="16">
    <location>
        <begin position="674"/>
        <end position="734"/>
    </location>
</feature>
<comment type="subcellular location">
    <subcellularLocation>
        <location evidence="3">Secreted</location>
    </subcellularLocation>
</comment>
<comment type="catalytic activity">
    <reaction evidence="1">
        <text>Digestion of native collagen in the triple helical region at Xaa-|-Gly bonds. With synthetic peptides, a preference is shown for Gly at P3 and P1', Pro and Ala at P2 and P2', and hydroxyproline, Ala or Arg at P3'.</text>
        <dbReference type="EC" id="3.4.24.3"/>
    </reaction>
</comment>
<organism evidence="18 19">
    <name type="scientific">Massilia eburnea</name>
    <dbReference type="NCBI Taxonomy" id="1776165"/>
    <lineage>
        <taxon>Bacteria</taxon>
        <taxon>Pseudomonadati</taxon>
        <taxon>Pseudomonadota</taxon>
        <taxon>Betaproteobacteria</taxon>
        <taxon>Burkholderiales</taxon>
        <taxon>Oxalobacteraceae</taxon>
        <taxon>Telluria group</taxon>
        <taxon>Massilia</taxon>
    </lineage>
</organism>
<keyword evidence="6" id="KW-0645">Protease</keyword>
<dbReference type="InterPro" id="IPR002169">
    <property type="entry name" value="Peptidase_M9A/M9B"/>
</dbReference>
<dbReference type="Pfam" id="PF04151">
    <property type="entry name" value="PPC"/>
    <property type="match status" value="1"/>
</dbReference>
<keyword evidence="7" id="KW-0479">Metal-binding</keyword>
<dbReference type="GO" id="GO:0006508">
    <property type="term" value="P:proteolysis"/>
    <property type="evidence" value="ECO:0007669"/>
    <property type="project" value="UniProtKB-KW"/>
</dbReference>
<evidence type="ECO:0000256" key="1">
    <source>
        <dbReference type="ARBA" id="ARBA00000424"/>
    </source>
</evidence>
<dbReference type="PANTHER" id="PTHR13062:SF9">
    <property type="entry name" value="MICROBIAL COLLAGENASE"/>
    <property type="match status" value="1"/>
</dbReference>
<keyword evidence="12" id="KW-0865">Zymogen</keyword>
<dbReference type="InterPro" id="IPR007280">
    <property type="entry name" value="Peptidase_C_arc/bac"/>
</dbReference>